<dbReference type="HAMAP" id="MF_01325_B">
    <property type="entry name" value="Ribosomal_uL3_B"/>
    <property type="match status" value="1"/>
</dbReference>
<dbReference type="Pfam" id="PF00297">
    <property type="entry name" value="Ribosomal_L3"/>
    <property type="match status" value="1"/>
</dbReference>
<dbReference type="Gene3D" id="3.30.160.810">
    <property type="match status" value="1"/>
</dbReference>
<dbReference type="PANTHER" id="PTHR11229:SF16">
    <property type="entry name" value="LARGE RIBOSOMAL SUBUNIT PROTEIN UL3C"/>
    <property type="match status" value="1"/>
</dbReference>
<sequence>MRTGLIAKKMGMTRIYTEDGEHLPVTVMQMENCQVVAQRTADKNGYTALQLGVGVRKAKRVTKALRGQFAKANVEPKAKVVEFRVSEDNLVDVGAELSAEHFLVGQMVDVTGTSIGKGFAGAMKRWNFSGLRATHGVSISHRSLGSTGQCQDPGKVFKGKKMAGQMGAKRITTQNLEVVRTDAERGLILIKGAVPGPKSGWVLIKDAVKRALPDDAPRPAGLKTKADAKAATPEAAPSEAPAEDATKEGGE</sequence>
<dbReference type="InterPro" id="IPR019927">
    <property type="entry name" value="Ribosomal_uL3_bac/org-type"/>
</dbReference>
<dbReference type="AlphaFoldDB" id="A0A3B0SPB7"/>
<evidence type="ECO:0000256" key="6">
    <source>
        <dbReference type="SAM" id="MobiDB-lite"/>
    </source>
</evidence>
<dbReference type="PANTHER" id="PTHR11229">
    <property type="entry name" value="50S RIBOSOMAL PROTEIN L3"/>
    <property type="match status" value="1"/>
</dbReference>
<dbReference type="EMBL" id="UOEH01000512">
    <property type="protein sequence ID" value="VAW06300.1"/>
    <property type="molecule type" value="Genomic_DNA"/>
</dbReference>
<evidence type="ECO:0000256" key="2">
    <source>
        <dbReference type="ARBA" id="ARBA00022730"/>
    </source>
</evidence>
<dbReference type="SUPFAM" id="SSF50447">
    <property type="entry name" value="Translation proteins"/>
    <property type="match status" value="1"/>
</dbReference>
<keyword evidence="3" id="KW-0694">RNA-binding</keyword>
<dbReference type="InterPro" id="IPR019926">
    <property type="entry name" value="Ribosomal_uL3_CS"/>
</dbReference>
<dbReference type="PROSITE" id="PS00474">
    <property type="entry name" value="RIBOSOMAL_L3"/>
    <property type="match status" value="1"/>
</dbReference>
<dbReference type="GO" id="GO:0019843">
    <property type="term" value="F:rRNA binding"/>
    <property type="evidence" value="ECO:0007669"/>
    <property type="project" value="UniProtKB-KW"/>
</dbReference>
<feature type="region of interest" description="Disordered" evidence="6">
    <location>
        <begin position="212"/>
        <end position="251"/>
    </location>
</feature>
<dbReference type="GO" id="GO:0022625">
    <property type="term" value="C:cytosolic large ribosomal subunit"/>
    <property type="evidence" value="ECO:0007669"/>
    <property type="project" value="TreeGrafter"/>
</dbReference>
<dbReference type="GO" id="GO:0006412">
    <property type="term" value="P:translation"/>
    <property type="evidence" value="ECO:0007669"/>
    <property type="project" value="InterPro"/>
</dbReference>
<keyword evidence="5" id="KW-0687">Ribonucleoprotein</keyword>
<evidence type="ECO:0000256" key="3">
    <source>
        <dbReference type="ARBA" id="ARBA00022884"/>
    </source>
</evidence>
<name>A0A3B0SPB7_9ZZZZ</name>
<keyword evidence="2" id="KW-0699">rRNA-binding</keyword>
<comment type="similarity">
    <text evidence="1">Belongs to the universal ribosomal protein uL3 family.</text>
</comment>
<accession>A0A3B0SPB7</accession>
<reference evidence="7" key="1">
    <citation type="submission" date="2018-06" db="EMBL/GenBank/DDBJ databases">
        <authorList>
            <person name="Zhirakovskaya E."/>
        </authorList>
    </citation>
    <scope>NUCLEOTIDE SEQUENCE</scope>
</reference>
<evidence type="ECO:0000313" key="7">
    <source>
        <dbReference type="EMBL" id="VAW06300.1"/>
    </source>
</evidence>
<dbReference type="InterPro" id="IPR009000">
    <property type="entry name" value="Transl_B-barrel_sf"/>
</dbReference>
<dbReference type="FunFam" id="3.30.160.810:FF:000001">
    <property type="entry name" value="50S ribosomal protein L3"/>
    <property type="match status" value="1"/>
</dbReference>
<keyword evidence="4 7" id="KW-0689">Ribosomal protein</keyword>
<evidence type="ECO:0000256" key="4">
    <source>
        <dbReference type="ARBA" id="ARBA00022980"/>
    </source>
</evidence>
<protein>
    <submittedName>
        <fullName evidence="7">LSU ribosomal protein L3p (L3e)</fullName>
    </submittedName>
</protein>
<dbReference type="FunFam" id="2.40.30.10:FF:000004">
    <property type="entry name" value="50S ribosomal protein L3"/>
    <property type="match status" value="1"/>
</dbReference>
<evidence type="ECO:0000256" key="1">
    <source>
        <dbReference type="ARBA" id="ARBA00006540"/>
    </source>
</evidence>
<feature type="compositionally biased region" description="Low complexity" evidence="6">
    <location>
        <begin position="229"/>
        <end position="240"/>
    </location>
</feature>
<dbReference type="InterPro" id="IPR000597">
    <property type="entry name" value="Ribosomal_uL3"/>
</dbReference>
<organism evidence="7">
    <name type="scientific">hydrothermal vent metagenome</name>
    <dbReference type="NCBI Taxonomy" id="652676"/>
    <lineage>
        <taxon>unclassified sequences</taxon>
        <taxon>metagenomes</taxon>
        <taxon>ecological metagenomes</taxon>
    </lineage>
</organism>
<evidence type="ECO:0000256" key="5">
    <source>
        <dbReference type="ARBA" id="ARBA00023274"/>
    </source>
</evidence>
<dbReference type="NCBIfam" id="TIGR03625">
    <property type="entry name" value="L3_bact"/>
    <property type="match status" value="1"/>
</dbReference>
<proteinExistence type="inferred from homology"/>
<dbReference type="GO" id="GO:0003735">
    <property type="term" value="F:structural constituent of ribosome"/>
    <property type="evidence" value="ECO:0007669"/>
    <property type="project" value="InterPro"/>
</dbReference>
<dbReference type="Gene3D" id="2.40.30.10">
    <property type="entry name" value="Translation factors"/>
    <property type="match status" value="1"/>
</dbReference>
<gene>
    <name evidence="7" type="ORF">MNBD_ALPHA05-2520</name>
</gene>